<keyword evidence="1" id="KW-0675">Receptor</keyword>
<proteinExistence type="predicted"/>
<organism evidence="1">
    <name type="scientific">Anthurium amnicola</name>
    <dbReference type="NCBI Taxonomy" id="1678845"/>
    <lineage>
        <taxon>Eukaryota</taxon>
        <taxon>Viridiplantae</taxon>
        <taxon>Streptophyta</taxon>
        <taxon>Embryophyta</taxon>
        <taxon>Tracheophyta</taxon>
        <taxon>Spermatophyta</taxon>
        <taxon>Magnoliopsida</taxon>
        <taxon>Liliopsida</taxon>
        <taxon>Araceae</taxon>
        <taxon>Pothoideae</taxon>
        <taxon>Potheae</taxon>
        <taxon>Anthurium</taxon>
    </lineage>
</organism>
<feature type="non-terminal residue" evidence="1">
    <location>
        <position position="1"/>
    </location>
</feature>
<reference evidence="1" key="1">
    <citation type="submission" date="2015-07" db="EMBL/GenBank/DDBJ databases">
        <title>Transcriptome Assembly of Anthurium amnicola.</title>
        <authorList>
            <person name="Suzuki J."/>
        </authorList>
    </citation>
    <scope>NUCLEOTIDE SEQUENCE</scope>
</reference>
<sequence length="198" mass="22148">RLHTHKFQYQFLTSFPCECLLSVGQEASMPKICNSNVHGVIEEYVAGFEVSVDDLGFLLVKPFCQGPPTQQLCDYPPVFRGEQTGTHQAEHEGMALARQGFQFLREICLGTLVRAEIIRIDPLHSNIQAPPCSFVYVSSCSLAYLLLQFYLLGLSRKIRKGCGPVASPANIGSGFIFICLKMRLSYVETTKWVCSYNL</sequence>
<accession>A0A1D1XF94</accession>
<protein>
    <submittedName>
        <fullName evidence="1">Olfactory receptor 10W1</fullName>
    </submittedName>
</protein>
<gene>
    <name evidence="1" type="primary">OR10W1</name>
    <name evidence="1" type="ORF">g.95317</name>
</gene>
<dbReference type="EMBL" id="GDJX01026868">
    <property type="protein sequence ID" value="JAT41068.1"/>
    <property type="molecule type" value="Transcribed_RNA"/>
</dbReference>
<name>A0A1D1XF94_9ARAE</name>
<evidence type="ECO:0000313" key="1">
    <source>
        <dbReference type="EMBL" id="JAT41068.1"/>
    </source>
</evidence>
<dbReference type="AlphaFoldDB" id="A0A1D1XF94"/>